<dbReference type="Gene3D" id="3.40.30.10">
    <property type="entry name" value="Glutaredoxin"/>
    <property type="match status" value="1"/>
</dbReference>
<gene>
    <name evidence="1" type="ordered locus">Rxyl_2936</name>
</gene>
<dbReference type="EMBL" id="CP000386">
    <property type="protein sequence ID" value="ABG05846.1"/>
    <property type="molecule type" value="Genomic_DNA"/>
</dbReference>
<dbReference type="KEGG" id="rxy:Rxyl_2936"/>
<keyword evidence="2" id="KW-1185">Reference proteome</keyword>
<protein>
    <recommendedName>
        <fullName evidence="3">(2Fe-2S) ferredoxin domain-containing protein</fullName>
    </recommendedName>
</protein>
<dbReference type="STRING" id="266117.Rxyl_2936"/>
<sequence length="109" mass="11705">MKVRPYDAHVLLCGGGDCKKRGSKEVRKVLKAELRAAGLNRDVRVDSVDCLGFCKHGPNAVVYGPNGHGGTWYLGLDEGKVPEVVSAHLKEGRPAGHLAAEYRPRKGAS</sequence>
<dbReference type="SUPFAM" id="SSF52833">
    <property type="entry name" value="Thioredoxin-like"/>
    <property type="match status" value="1"/>
</dbReference>
<evidence type="ECO:0000313" key="2">
    <source>
        <dbReference type="Proteomes" id="UP000006637"/>
    </source>
</evidence>
<evidence type="ECO:0008006" key="3">
    <source>
        <dbReference type="Google" id="ProtNLM"/>
    </source>
</evidence>
<dbReference type="InterPro" id="IPR036249">
    <property type="entry name" value="Thioredoxin-like_sf"/>
</dbReference>
<name>Q1ARY2_RUBXD</name>
<dbReference type="AlphaFoldDB" id="Q1ARY2"/>
<dbReference type="Pfam" id="PF01257">
    <property type="entry name" value="2Fe-2S_thioredx"/>
    <property type="match status" value="1"/>
</dbReference>
<dbReference type="eggNOG" id="COG3411">
    <property type="taxonomic scope" value="Bacteria"/>
</dbReference>
<dbReference type="Proteomes" id="UP000006637">
    <property type="component" value="Chromosome"/>
</dbReference>
<reference evidence="1 2" key="1">
    <citation type="submission" date="2006-06" db="EMBL/GenBank/DDBJ databases">
        <title>Complete sequence of Rubrobacter xylanophilus DSM 9941.</title>
        <authorList>
            <consortium name="US DOE Joint Genome Institute"/>
            <person name="Copeland A."/>
            <person name="Lucas S."/>
            <person name="Lapidus A."/>
            <person name="Barry K."/>
            <person name="Detter J.C."/>
            <person name="Glavina del Rio T."/>
            <person name="Hammon N."/>
            <person name="Israni S."/>
            <person name="Dalin E."/>
            <person name="Tice H."/>
            <person name="Pitluck S."/>
            <person name="Munk A.C."/>
            <person name="Brettin T."/>
            <person name="Bruce D."/>
            <person name="Han C."/>
            <person name="Tapia R."/>
            <person name="Gilna P."/>
            <person name="Schmutz J."/>
            <person name="Larimer F."/>
            <person name="Land M."/>
            <person name="Hauser L."/>
            <person name="Kyrpides N."/>
            <person name="Lykidis A."/>
            <person name="da Costa M.S."/>
            <person name="Rainey F.A."/>
            <person name="Empadinhas N."/>
            <person name="Jolivet E."/>
            <person name="Battista J.R."/>
            <person name="Richardson P."/>
        </authorList>
    </citation>
    <scope>NUCLEOTIDE SEQUENCE [LARGE SCALE GENOMIC DNA]</scope>
    <source>
        <strain evidence="2">DSM 9941 / NBRC 16129 / PRD-1</strain>
    </source>
</reference>
<proteinExistence type="predicted"/>
<dbReference type="RefSeq" id="WP_011565855.1">
    <property type="nucleotide sequence ID" value="NC_008148.1"/>
</dbReference>
<evidence type="ECO:0000313" key="1">
    <source>
        <dbReference type="EMBL" id="ABG05846.1"/>
    </source>
</evidence>
<accession>Q1ARY2</accession>
<dbReference type="HOGENOM" id="CLU_126515_1_2_11"/>
<organism evidence="1 2">
    <name type="scientific">Rubrobacter xylanophilus (strain DSM 9941 / JCM 11954 / NBRC 16129 / PRD-1)</name>
    <dbReference type="NCBI Taxonomy" id="266117"/>
    <lineage>
        <taxon>Bacteria</taxon>
        <taxon>Bacillati</taxon>
        <taxon>Actinomycetota</taxon>
        <taxon>Rubrobacteria</taxon>
        <taxon>Rubrobacterales</taxon>
        <taxon>Rubrobacteraceae</taxon>
        <taxon>Rubrobacter</taxon>
    </lineage>
</organism>
<dbReference type="PhylomeDB" id="Q1ARY2"/>
<dbReference type="CDD" id="cd02980">
    <property type="entry name" value="TRX_Fd_family"/>
    <property type="match status" value="1"/>
</dbReference>